<dbReference type="SUPFAM" id="SSF54106">
    <property type="entry name" value="LysM domain"/>
    <property type="match status" value="1"/>
</dbReference>
<dbReference type="Pfam" id="PF01476">
    <property type="entry name" value="LysM"/>
    <property type="match status" value="1"/>
</dbReference>
<evidence type="ECO:0000313" key="3">
    <source>
        <dbReference type="Proteomes" id="UP000235661"/>
    </source>
</evidence>
<reference evidence="2 3" key="1">
    <citation type="submission" date="2017-09" db="EMBL/GenBank/DDBJ databases">
        <title>Bacterial strain isolated from the female urinary microbiota.</title>
        <authorList>
            <person name="Thomas-White K."/>
            <person name="Kumar N."/>
            <person name="Forster S."/>
            <person name="Putonti C."/>
            <person name="Lawley T."/>
            <person name="Wolfe A.J."/>
        </authorList>
    </citation>
    <scope>NUCLEOTIDE SEQUENCE [LARGE SCALE GENOMIC DNA]</scope>
    <source>
        <strain evidence="2 3">UMB0818</strain>
    </source>
</reference>
<dbReference type="InterPro" id="IPR028082">
    <property type="entry name" value="Peripla_BP_I"/>
</dbReference>
<dbReference type="STRING" id="1122992.GCA_000455445_01572"/>
<dbReference type="InterPro" id="IPR018392">
    <property type="entry name" value="LysM"/>
</dbReference>
<dbReference type="PROSITE" id="PS51782">
    <property type="entry name" value="LYSM"/>
    <property type="match status" value="1"/>
</dbReference>
<proteinExistence type="predicted"/>
<evidence type="ECO:0000313" key="2">
    <source>
        <dbReference type="EMBL" id="PMC10302.1"/>
    </source>
</evidence>
<dbReference type="SMART" id="SM00257">
    <property type="entry name" value="LysM"/>
    <property type="match status" value="1"/>
</dbReference>
<dbReference type="CDD" id="cd00118">
    <property type="entry name" value="LysM"/>
    <property type="match status" value="1"/>
</dbReference>
<protein>
    <submittedName>
        <fullName evidence="2">Peptidoglycan-binding protein LysM</fullName>
    </submittedName>
</protein>
<accession>A0A2N6Q5U6</accession>
<dbReference type="Gene3D" id="3.40.50.2300">
    <property type="match status" value="1"/>
</dbReference>
<name>A0A2N6Q5U6_9BACT</name>
<dbReference type="EMBL" id="PNGI01000011">
    <property type="protein sequence ID" value="PMC10302.1"/>
    <property type="molecule type" value="Genomic_DNA"/>
</dbReference>
<sequence length="471" mass="54122">MKQKKTICDMKPIFNYIVLLLTLLFCLDATAQVNQWRDIYEAKKKDTVFGIARKYGISVPDLMDANPEMKVEGYELKKGDTVFIPFEKGKKPNAVPVVPKTDKNQPVTTQLVKGKELDITKRAIRIGVMLPLHNVDGDGRRMVEYYRGLLLACDDLKRQGISTDVYAWNVPIDADIRQTLLDVNAQRCDIIFGPLYTKQVTHLGDFCKRFGIKLVIPFSIESGEVATNPQVYQVYQSANQLNQDAIHAFLNRFPNYHPVFIDCNDRDSQKGIFTFTLRKQLEDKKIAYNITNLKSSEEQFAKSFTLSKPNVVVLNTGKSPELNVALAKIDGLKAANPTLSVSLFGYTEWLMYTKVYFEYFCKYPTYIPTVAYYNTLSPQTKQFEQKYRLWFKEEMQYAIPRFALTGYDHTQFFCRGLHQYGKAFSGLKKQNSYTALQTPLDFQRIKKAGWQNSTFMLIHFKSNGGIESISY</sequence>
<comment type="caution">
    <text evidence="2">The sequence shown here is derived from an EMBL/GenBank/DDBJ whole genome shotgun (WGS) entry which is preliminary data.</text>
</comment>
<dbReference type="SUPFAM" id="SSF53822">
    <property type="entry name" value="Periplasmic binding protein-like I"/>
    <property type="match status" value="1"/>
</dbReference>
<gene>
    <name evidence="2" type="ORF">CJ232_06530</name>
</gene>
<dbReference type="InterPro" id="IPR036779">
    <property type="entry name" value="LysM_dom_sf"/>
</dbReference>
<evidence type="ECO:0000259" key="1">
    <source>
        <dbReference type="PROSITE" id="PS51782"/>
    </source>
</evidence>
<dbReference type="Proteomes" id="UP000235661">
    <property type="component" value="Unassembled WGS sequence"/>
</dbReference>
<dbReference type="Gene3D" id="3.10.350.10">
    <property type="entry name" value="LysM domain"/>
    <property type="match status" value="1"/>
</dbReference>
<organism evidence="2 3">
    <name type="scientific">Hoylesella timonensis</name>
    <dbReference type="NCBI Taxonomy" id="386414"/>
    <lineage>
        <taxon>Bacteria</taxon>
        <taxon>Pseudomonadati</taxon>
        <taxon>Bacteroidota</taxon>
        <taxon>Bacteroidia</taxon>
        <taxon>Bacteroidales</taxon>
        <taxon>Prevotellaceae</taxon>
        <taxon>Hoylesella</taxon>
    </lineage>
</organism>
<dbReference type="AlphaFoldDB" id="A0A2N6Q5U6"/>
<feature type="domain" description="LysM" evidence="1">
    <location>
        <begin position="38"/>
        <end position="84"/>
    </location>
</feature>